<gene>
    <name evidence="4" type="ORF">FEK34_03600</name>
</gene>
<dbReference type="InterPro" id="IPR009057">
    <property type="entry name" value="Homeodomain-like_sf"/>
</dbReference>
<dbReference type="PROSITE" id="PS50977">
    <property type="entry name" value="HTH_TETR_2"/>
    <property type="match status" value="1"/>
</dbReference>
<name>A0A5R8NWU9_9NOCA</name>
<proteinExistence type="predicted"/>
<feature type="domain" description="HTH tetR-type" evidence="3">
    <location>
        <begin position="5"/>
        <end position="65"/>
    </location>
</feature>
<feature type="DNA-binding region" description="H-T-H motif" evidence="2">
    <location>
        <begin position="28"/>
        <end position="47"/>
    </location>
</feature>
<keyword evidence="1 2" id="KW-0238">DNA-binding</keyword>
<dbReference type="RefSeq" id="WP_138446446.1">
    <property type="nucleotide sequence ID" value="NZ_VBUT01000002.1"/>
</dbReference>
<evidence type="ECO:0000259" key="3">
    <source>
        <dbReference type="PROSITE" id="PS50977"/>
    </source>
</evidence>
<dbReference type="Gene3D" id="1.10.357.10">
    <property type="entry name" value="Tetracycline Repressor, domain 2"/>
    <property type="match status" value="1"/>
</dbReference>
<dbReference type="SUPFAM" id="SSF46689">
    <property type="entry name" value="Homeodomain-like"/>
    <property type="match status" value="1"/>
</dbReference>
<dbReference type="Pfam" id="PF17940">
    <property type="entry name" value="TetR_C_31"/>
    <property type="match status" value="1"/>
</dbReference>
<evidence type="ECO:0000313" key="4">
    <source>
        <dbReference type="EMBL" id="TLF80795.1"/>
    </source>
</evidence>
<accession>A0A5R8NWU9</accession>
<evidence type="ECO:0000313" key="5">
    <source>
        <dbReference type="Proteomes" id="UP000306378"/>
    </source>
</evidence>
<dbReference type="Proteomes" id="UP000306378">
    <property type="component" value="Unassembled WGS sequence"/>
</dbReference>
<dbReference type="InterPro" id="IPR001647">
    <property type="entry name" value="HTH_TetR"/>
</dbReference>
<comment type="caution">
    <text evidence="4">The sequence shown here is derived from an EMBL/GenBank/DDBJ whole genome shotgun (WGS) entry which is preliminary data.</text>
</comment>
<sequence length="185" mass="19999">MPKKSERRSLLADTALALIDEYGLAHVTHRAIDAAASVPIGTTSNYFPTRAALYEAIARRILEQQLEAEPDAVRDGATPLDIADYLAAASDAGAGIARNRYLARVELSLEATRSTELAAIMRELRAVTVRRRATQIRAAYPHATEQQVDAIASLLTGIAFDRLTLDVPAMDTAAVARAVLRGFLE</sequence>
<evidence type="ECO:0000256" key="1">
    <source>
        <dbReference type="ARBA" id="ARBA00023125"/>
    </source>
</evidence>
<reference evidence="4 5" key="1">
    <citation type="submission" date="2019-05" db="EMBL/GenBank/DDBJ databases">
        <title>Genomes sequences of two Nocardia cyriacigeorgica environmental isolates, type strains Nocardia asteroides ATCC 19247 and Nocardia cyriacigeorgica DSM 44484.</title>
        <authorList>
            <person name="Vautrin F."/>
            <person name="Bergeron E."/>
            <person name="Dubost A."/>
            <person name="Abrouk D."/>
            <person name="Rodriguez Nava V."/>
            <person name="Pujic P."/>
        </authorList>
    </citation>
    <scope>NUCLEOTIDE SEQUENCE [LARGE SCALE GENOMIC DNA]</scope>
    <source>
        <strain evidence="4 5">EML 446</strain>
    </source>
</reference>
<dbReference type="EMBL" id="VBUT01000002">
    <property type="protein sequence ID" value="TLF80795.1"/>
    <property type="molecule type" value="Genomic_DNA"/>
</dbReference>
<organism evidence="4 5">
    <name type="scientific">Nocardia cyriacigeorgica</name>
    <dbReference type="NCBI Taxonomy" id="135487"/>
    <lineage>
        <taxon>Bacteria</taxon>
        <taxon>Bacillati</taxon>
        <taxon>Actinomycetota</taxon>
        <taxon>Actinomycetes</taxon>
        <taxon>Mycobacteriales</taxon>
        <taxon>Nocardiaceae</taxon>
        <taxon>Nocardia</taxon>
    </lineage>
</organism>
<dbReference type="InterPro" id="IPR041583">
    <property type="entry name" value="TetR_C_31"/>
</dbReference>
<protein>
    <submittedName>
        <fullName evidence="4">TetR/AcrR family transcriptional regulator</fullName>
    </submittedName>
</protein>
<dbReference type="AlphaFoldDB" id="A0A5R8NWU9"/>
<dbReference type="GO" id="GO:0003677">
    <property type="term" value="F:DNA binding"/>
    <property type="evidence" value="ECO:0007669"/>
    <property type="project" value="UniProtKB-UniRule"/>
</dbReference>
<evidence type="ECO:0000256" key="2">
    <source>
        <dbReference type="PROSITE-ProRule" id="PRU00335"/>
    </source>
</evidence>